<name>A0ABV3N200_9GAMM</name>
<dbReference type="RefSeq" id="WP_367167571.1">
    <property type="nucleotide sequence ID" value="NZ_JBFKZN010000005.1"/>
</dbReference>
<organism evidence="2 3">
    <name type="scientific">Erwinia papayae</name>
    <dbReference type="NCBI Taxonomy" id="206499"/>
    <lineage>
        <taxon>Bacteria</taxon>
        <taxon>Pseudomonadati</taxon>
        <taxon>Pseudomonadota</taxon>
        <taxon>Gammaproteobacteria</taxon>
        <taxon>Enterobacterales</taxon>
        <taxon>Erwiniaceae</taxon>
        <taxon>Erwinia</taxon>
    </lineage>
</organism>
<dbReference type="Proteomes" id="UP001554567">
    <property type="component" value="Unassembled WGS sequence"/>
</dbReference>
<evidence type="ECO:0008006" key="4">
    <source>
        <dbReference type="Google" id="ProtNLM"/>
    </source>
</evidence>
<feature type="signal peptide" evidence="1">
    <location>
        <begin position="1"/>
        <end position="24"/>
    </location>
</feature>
<comment type="caution">
    <text evidence="2">The sequence shown here is derived from an EMBL/GenBank/DDBJ whole genome shotgun (WGS) entry which is preliminary data.</text>
</comment>
<proteinExistence type="predicted"/>
<gene>
    <name evidence="2" type="ORF">ABW286_11705</name>
</gene>
<keyword evidence="1" id="KW-0732">Signal</keyword>
<protein>
    <recommendedName>
        <fullName evidence="4">Lipoprotein</fullName>
    </recommendedName>
</protein>
<evidence type="ECO:0000313" key="2">
    <source>
        <dbReference type="EMBL" id="MEW5289841.1"/>
    </source>
</evidence>
<accession>A0ABV3N200</accession>
<dbReference type="EMBL" id="JBFKZN010000005">
    <property type="protein sequence ID" value="MEW5289841.1"/>
    <property type="molecule type" value="Genomic_DNA"/>
</dbReference>
<feature type="chain" id="PRO_5045414925" description="Lipoprotein" evidence="1">
    <location>
        <begin position="25"/>
        <end position="179"/>
    </location>
</feature>
<sequence>MKKYLSFTILSISLLSGCSVFNYSAPLYKDPVGEKSNLARIRFVGNVTGTSISTKENGENQQLVPHTSFGYYNDTRDIGMPKISYRQDDYKNYYFEVYAKPGQTIFHILTDNTDQGSCSMSALVNLEAGKDYDVNFDAHEQFTKCVFHFSEIVTDPATGVKILKAKPFKKEDYFATEFN</sequence>
<evidence type="ECO:0000256" key="1">
    <source>
        <dbReference type="SAM" id="SignalP"/>
    </source>
</evidence>
<reference evidence="2 3" key="1">
    <citation type="submission" date="2024-07" db="EMBL/GenBank/DDBJ databases">
        <authorList>
            <person name="Dulla G.F.J."/>
            <person name="Delorm J.G."/>
        </authorList>
    </citation>
    <scope>NUCLEOTIDE SEQUENCE [LARGE SCALE GENOMIC DNA]</scope>
    <source>
        <strain evidence="2 3">JGD 233</strain>
    </source>
</reference>
<keyword evidence="3" id="KW-1185">Reference proteome</keyword>
<dbReference type="PROSITE" id="PS51257">
    <property type="entry name" value="PROKAR_LIPOPROTEIN"/>
    <property type="match status" value="1"/>
</dbReference>
<evidence type="ECO:0000313" key="3">
    <source>
        <dbReference type="Proteomes" id="UP001554567"/>
    </source>
</evidence>